<dbReference type="Proteomes" id="UP000662074">
    <property type="component" value="Unassembled WGS sequence"/>
</dbReference>
<evidence type="ECO:0000313" key="2">
    <source>
        <dbReference type="Proteomes" id="UP000662074"/>
    </source>
</evidence>
<protein>
    <submittedName>
        <fullName evidence="1">Uncharacterized protein</fullName>
    </submittedName>
</protein>
<organism evidence="1 2">
    <name type="scientific">Mucilaginibacter galii</name>
    <dbReference type="NCBI Taxonomy" id="2005073"/>
    <lineage>
        <taxon>Bacteria</taxon>
        <taxon>Pseudomonadati</taxon>
        <taxon>Bacteroidota</taxon>
        <taxon>Sphingobacteriia</taxon>
        <taxon>Sphingobacteriales</taxon>
        <taxon>Sphingobacteriaceae</taxon>
        <taxon>Mucilaginibacter</taxon>
    </lineage>
</organism>
<name>A0A917N1M3_9SPHI</name>
<sequence length="203" mass="22042">MGLMACNQSPKTGEAVDTITTHAPDTVKQESDTTAANKPVPADKLIVPGKAIGQTALGEDAAEVFKRLGKPDGGDAAMGKALSIWYAGHDTTGYQTMIYTGRQMGTQDDVARVKQIRVTSPWFMTAEGIHNGSTLQQISKVYEVKKSATFTLKKEAYAIYRSAKGIAFEIDPQEICRGIILFDASSQPGQIYLPFYNDMKVVE</sequence>
<dbReference type="EMBL" id="BMDO01000005">
    <property type="protein sequence ID" value="GGI51036.1"/>
    <property type="molecule type" value="Genomic_DNA"/>
</dbReference>
<reference evidence="1" key="2">
    <citation type="submission" date="2020-09" db="EMBL/GenBank/DDBJ databases">
        <authorList>
            <person name="Sun Q."/>
            <person name="Sedlacek I."/>
        </authorList>
    </citation>
    <scope>NUCLEOTIDE SEQUENCE</scope>
    <source>
        <strain evidence="1">CCM 8711</strain>
    </source>
</reference>
<gene>
    <name evidence="1" type="ORF">GCM10011425_22480</name>
</gene>
<comment type="caution">
    <text evidence="1">The sequence shown here is derived from an EMBL/GenBank/DDBJ whole genome shotgun (WGS) entry which is preliminary data.</text>
</comment>
<keyword evidence="2" id="KW-1185">Reference proteome</keyword>
<proteinExistence type="predicted"/>
<reference evidence="1" key="1">
    <citation type="journal article" date="2014" name="Int. J. Syst. Evol. Microbiol.">
        <title>Complete genome sequence of Corynebacterium casei LMG S-19264T (=DSM 44701T), isolated from a smear-ripened cheese.</title>
        <authorList>
            <consortium name="US DOE Joint Genome Institute (JGI-PGF)"/>
            <person name="Walter F."/>
            <person name="Albersmeier A."/>
            <person name="Kalinowski J."/>
            <person name="Ruckert C."/>
        </authorList>
    </citation>
    <scope>NUCLEOTIDE SEQUENCE</scope>
    <source>
        <strain evidence="1">CCM 8711</strain>
    </source>
</reference>
<dbReference type="AlphaFoldDB" id="A0A917N1M3"/>
<evidence type="ECO:0000313" key="1">
    <source>
        <dbReference type="EMBL" id="GGI51036.1"/>
    </source>
</evidence>
<accession>A0A917N1M3</accession>